<keyword evidence="10 12" id="KW-0811">Translocation</keyword>
<dbReference type="GO" id="GO:0031522">
    <property type="term" value="C:cell envelope Sec protein transport complex"/>
    <property type="evidence" value="ECO:0007669"/>
    <property type="project" value="TreeGrafter"/>
</dbReference>
<evidence type="ECO:0000259" key="14">
    <source>
        <dbReference type="PROSITE" id="PS51194"/>
    </source>
</evidence>
<keyword evidence="16" id="KW-0347">Helicase</keyword>
<evidence type="ECO:0000256" key="8">
    <source>
        <dbReference type="ARBA" id="ARBA00022927"/>
    </source>
</evidence>
<dbReference type="SMART" id="SM00490">
    <property type="entry name" value="HELICc"/>
    <property type="match status" value="1"/>
</dbReference>
<dbReference type="Pfam" id="PF21090">
    <property type="entry name" value="P-loop_SecA"/>
    <property type="match status" value="2"/>
</dbReference>
<keyword evidence="5 12" id="KW-0963">Cytoplasm</keyword>
<feature type="binding site" evidence="12">
    <location>
        <begin position="35"/>
        <end position="39"/>
    </location>
    <ligand>
        <name>ATP</name>
        <dbReference type="ChEBI" id="CHEBI:30616"/>
    </ligand>
</feature>
<evidence type="ECO:0000259" key="15">
    <source>
        <dbReference type="PROSITE" id="PS51196"/>
    </source>
</evidence>
<evidence type="ECO:0000256" key="2">
    <source>
        <dbReference type="ARBA" id="ARBA00007650"/>
    </source>
</evidence>
<dbReference type="GO" id="GO:0065002">
    <property type="term" value="P:intracellular protein transmembrane transport"/>
    <property type="evidence" value="ECO:0007669"/>
    <property type="project" value="UniProtKB-UniRule"/>
</dbReference>
<dbReference type="GO" id="GO:0005829">
    <property type="term" value="C:cytosol"/>
    <property type="evidence" value="ECO:0007669"/>
    <property type="project" value="TreeGrafter"/>
</dbReference>
<dbReference type="InterPro" id="IPR011116">
    <property type="entry name" value="SecA_Wing/Scaffold"/>
</dbReference>
<keyword evidence="8 12" id="KW-0653">Protein transport</keyword>
<dbReference type="InterPro" id="IPR014018">
    <property type="entry name" value="SecA_motor_DEAD"/>
</dbReference>
<dbReference type="GO" id="GO:0017038">
    <property type="term" value="P:protein import"/>
    <property type="evidence" value="ECO:0007669"/>
    <property type="project" value="InterPro"/>
</dbReference>
<comment type="catalytic activity">
    <reaction evidence="12">
        <text>ATP + H2O + cellular proteinSide 1 = ADP + phosphate + cellular proteinSide 2.</text>
        <dbReference type="EC" id="7.4.2.8"/>
    </reaction>
</comment>
<dbReference type="PROSITE" id="PS51196">
    <property type="entry name" value="SECA_MOTOR_DEAD"/>
    <property type="match status" value="1"/>
</dbReference>
<dbReference type="Gene3D" id="3.40.50.300">
    <property type="entry name" value="P-loop containing nucleotide triphosphate hydrolases"/>
    <property type="match status" value="2"/>
</dbReference>
<dbReference type="SUPFAM" id="SSF81886">
    <property type="entry name" value="Helical scaffold and wing domains of SecA"/>
    <property type="match status" value="1"/>
</dbReference>
<dbReference type="Gene3D" id="1.10.3060.10">
    <property type="entry name" value="Helical scaffold and wing domains of SecA"/>
    <property type="match status" value="1"/>
</dbReference>
<gene>
    <name evidence="12" type="primary">secA</name>
    <name evidence="16" type="ORF">OBO34_10480</name>
</gene>
<proteinExistence type="inferred from homology"/>
<feature type="domain" description="Helicase ATP-binding" evidence="13">
    <location>
        <begin position="19"/>
        <end position="242"/>
    </location>
</feature>
<dbReference type="GO" id="GO:0004386">
    <property type="term" value="F:helicase activity"/>
    <property type="evidence" value="ECO:0007669"/>
    <property type="project" value="UniProtKB-KW"/>
</dbReference>
<dbReference type="InterPro" id="IPR011130">
    <property type="entry name" value="SecA_preprotein_X-link_dom"/>
</dbReference>
<dbReference type="CDD" id="cd18803">
    <property type="entry name" value="SF2_C_secA"/>
    <property type="match status" value="1"/>
</dbReference>
<dbReference type="PANTHER" id="PTHR30612">
    <property type="entry name" value="SECA INNER MEMBRANE COMPONENT OF SEC PROTEIN SECRETION SYSTEM"/>
    <property type="match status" value="1"/>
</dbReference>
<dbReference type="GO" id="GO:0043952">
    <property type="term" value="P:protein transport by the Sec complex"/>
    <property type="evidence" value="ECO:0007669"/>
    <property type="project" value="TreeGrafter"/>
</dbReference>
<dbReference type="InterPro" id="IPR036670">
    <property type="entry name" value="SecA_X-link_sf"/>
</dbReference>
<evidence type="ECO:0000256" key="5">
    <source>
        <dbReference type="ARBA" id="ARBA00022490"/>
    </source>
</evidence>
<dbReference type="Pfam" id="PF01043">
    <property type="entry name" value="SecA_PP_bind"/>
    <property type="match status" value="1"/>
</dbReference>
<dbReference type="InterPro" id="IPR001650">
    <property type="entry name" value="Helicase_C-like"/>
</dbReference>
<feature type="binding site" evidence="12">
    <location>
        <position position="17"/>
    </location>
    <ligand>
        <name>ATP</name>
        <dbReference type="ChEBI" id="CHEBI:30616"/>
    </ligand>
</feature>
<feature type="domain" description="Helicase C-terminal" evidence="14">
    <location>
        <begin position="345"/>
        <end position="512"/>
    </location>
</feature>
<keyword evidence="4 12" id="KW-1003">Cell membrane</keyword>
<dbReference type="SUPFAM" id="SSF81767">
    <property type="entry name" value="Pre-protein crosslinking domain of SecA"/>
    <property type="match status" value="1"/>
</dbReference>
<evidence type="ECO:0000256" key="4">
    <source>
        <dbReference type="ARBA" id="ARBA00022475"/>
    </source>
</evidence>
<evidence type="ECO:0000313" key="16">
    <source>
        <dbReference type="EMBL" id="MCU7378779.1"/>
    </source>
</evidence>
<keyword evidence="11 12" id="KW-0472">Membrane</keyword>
<dbReference type="EMBL" id="JAOSHN010000004">
    <property type="protein sequence ID" value="MCU7378779.1"/>
    <property type="molecule type" value="Genomic_DNA"/>
</dbReference>
<dbReference type="PANTHER" id="PTHR30612:SF0">
    <property type="entry name" value="CHLOROPLAST PROTEIN-TRANSPORTING ATPASE"/>
    <property type="match status" value="1"/>
</dbReference>
<reference evidence="16" key="1">
    <citation type="submission" date="2022-09" db="EMBL/GenBank/DDBJ databases">
        <title>Culturomic study of gut microbiota in children with autism spectrum disorder.</title>
        <authorList>
            <person name="Efimov B.A."/>
            <person name="Chaplin A.V."/>
            <person name="Sokolova S.R."/>
            <person name="Pikina A.P."/>
            <person name="Korzhanova M."/>
            <person name="Belova V."/>
            <person name="Korostin D."/>
        </authorList>
    </citation>
    <scope>NUCLEOTIDE SEQUENCE</scope>
    <source>
        <strain evidence="16">ASD5510</strain>
    </source>
</reference>
<dbReference type="GO" id="GO:0005886">
    <property type="term" value="C:plasma membrane"/>
    <property type="evidence" value="ECO:0007669"/>
    <property type="project" value="UniProtKB-SubCell"/>
</dbReference>
<feature type="domain" description="SecA family profile" evidence="15">
    <location>
        <begin position="1"/>
        <end position="503"/>
    </location>
</feature>
<dbReference type="InterPro" id="IPR020937">
    <property type="entry name" value="SecA_CS"/>
</dbReference>
<dbReference type="InterPro" id="IPR014001">
    <property type="entry name" value="Helicase_ATP-bd"/>
</dbReference>
<dbReference type="Gene3D" id="3.90.1440.10">
    <property type="entry name" value="SecA, preprotein cross-linking domain"/>
    <property type="match status" value="1"/>
</dbReference>
<evidence type="ECO:0000259" key="13">
    <source>
        <dbReference type="PROSITE" id="PS51192"/>
    </source>
</evidence>
<evidence type="ECO:0000256" key="1">
    <source>
        <dbReference type="ARBA" id="ARBA00004170"/>
    </source>
</evidence>
<comment type="caution">
    <text evidence="16">The sequence shown here is derived from an EMBL/GenBank/DDBJ whole genome shotgun (WGS) entry which is preliminary data.</text>
</comment>
<evidence type="ECO:0000256" key="10">
    <source>
        <dbReference type="ARBA" id="ARBA00023010"/>
    </source>
</evidence>
<comment type="subunit">
    <text evidence="12">Monomer and homodimer. Part of the essential Sec protein translocation apparatus which comprises SecA, SecYEG and auxiliary proteins SecDF. Other proteins may also be involved.</text>
</comment>
<sequence length="679" mass="77717">MKETIIRCKGMVLFDTQLSAAYAMEQGMIAELPTGEGKTLAAVVTALSLALSGEQVQILVFNDYLAARDYKENKEVFQFCGLSCGCILQTTKREHRQAAYDCNILYITAREAGFDYLRNFMAFRESGLLRQHFHTAIVDEADSILIDEAGIPLVLAGEEPTIDKNYMTVWKTVEELDAQDIEFQEKEHQVWLTERGAVHAERLLGVNNLYELENAHYLEMIHTFLEARLLYKKDRDYIVKNGTVFVIEHTTGRVAEGRRFPDHLHLAIEIKEGVKARKGSQIYNMMPLQFYLLKYRRLCGMTGTAWSSRKELKNMYDLSVIRIPPHVPCIRRDHEDVILSTNQALYTQVYHKIRQIHQTGQPILIGTQSVEESEALAGALRKRNLPCFVLNAKEDEKEAELIALAGRPYRITISTNMAGRGVDIKLDKDAATAGGLFVLSTGINRSFRIDQQLRGRTGRQGEPGESQFFISMEQPLIKRHVIENTGKVQIRRIQRMAEGEDAQMRYLLEKYSLILEKHRRMITQYREVVLRDIKSVHFFETNAPVLYKKRVAESGTQGVLCAEQQLLLFYINQHWVDYLAAMESARESIHFAILGGEEPVDVYQRFAVRAFAEMEEDIKKDVLSKLKTCKITEHGVDLRGEGLIKATNTWTYMIDESKSQFAKVPSLLKYIRKLKGTQL</sequence>
<dbReference type="InterPro" id="IPR044722">
    <property type="entry name" value="SecA_SF2_C"/>
</dbReference>
<dbReference type="EC" id="7.4.2.8" evidence="12"/>
<keyword evidence="3 12" id="KW-0813">Transport</keyword>
<keyword evidence="6 12" id="KW-0547">Nucleotide-binding</keyword>
<dbReference type="InterPro" id="IPR036266">
    <property type="entry name" value="SecA_Wing/Scaffold_sf"/>
</dbReference>
<dbReference type="FunFam" id="3.40.50.300:FF:000429">
    <property type="entry name" value="Preprotein translocase subunit SecA"/>
    <property type="match status" value="1"/>
</dbReference>
<dbReference type="PROSITE" id="PS51194">
    <property type="entry name" value="HELICASE_CTER"/>
    <property type="match status" value="1"/>
</dbReference>
<dbReference type="InterPro" id="IPR011115">
    <property type="entry name" value="SecA_DEAD"/>
</dbReference>
<dbReference type="GO" id="GO:0005524">
    <property type="term" value="F:ATP binding"/>
    <property type="evidence" value="ECO:0007669"/>
    <property type="project" value="UniProtKB-UniRule"/>
</dbReference>
<comment type="similarity">
    <text evidence="2 12">Belongs to the SecA family.</text>
</comment>
<comment type="function">
    <text evidence="12">Part of the Sec protein translocase complex. Interacts with the SecYEG preprotein conducting channel. Has a central role in coupling the hydrolysis of ATP to the transfer of proteins into and across the cell membrane, serving as an ATP-driven molecular motor driving the stepwise translocation of polypeptide chains across the membrane.</text>
</comment>
<keyword evidence="16" id="KW-0378">Hydrolase</keyword>
<feature type="binding site" evidence="12">
    <location>
        <position position="423"/>
    </location>
    <ligand>
        <name>ATP</name>
        <dbReference type="ChEBI" id="CHEBI:30616"/>
    </ligand>
</feature>
<organism evidence="16 17">
    <name type="scientific">Hominibacterium faecale</name>
    <dbReference type="NCBI Taxonomy" id="2839743"/>
    <lineage>
        <taxon>Bacteria</taxon>
        <taxon>Bacillati</taxon>
        <taxon>Bacillota</taxon>
        <taxon>Clostridia</taxon>
        <taxon>Peptostreptococcales</taxon>
        <taxon>Anaerovoracaceae</taxon>
        <taxon>Hominibacterium</taxon>
    </lineage>
</organism>
<evidence type="ECO:0000256" key="12">
    <source>
        <dbReference type="HAMAP-Rule" id="MF_01382"/>
    </source>
</evidence>
<dbReference type="GO" id="GO:0008564">
    <property type="term" value="F:protein-exporting ATPase activity"/>
    <property type="evidence" value="ECO:0007669"/>
    <property type="project" value="UniProtKB-EC"/>
</dbReference>
<dbReference type="SUPFAM" id="SSF52540">
    <property type="entry name" value="P-loop containing nucleoside triphosphate hydrolases"/>
    <property type="match status" value="2"/>
</dbReference>
<dbReference type="Proteomes" id="UP001065549">
    <property type="component" value="Unassembled WGS sequence"/>
</dbReference>
<comment type="subcellular location">
    <subcellularLocation>
        <location evidence="12">Cell membrane</location>
        <topology evidence="12">Peripheral membrane protein</topology>
        <orientation evidence="12">Cytoplasmic side</orientation>
    </subcellularLocation>
    <subcellularLocation>
        <location evidence="12">Cytoplasm</location>
    </subcellularLocation>
    <subcellularLocation>
        <location evidence="1">Membrane</location>
        <topology evidence="1">Peripheral membrane protein</topology>
    </subcellularLocation>
    <text evidence="12">Distribution is 50-50.</text>
</comment>
<dbReference type="Pfam" id="PF07516">
    <property type="entry name" value="SecA_SW"/>
    <property type="match status" value="1"/>
</dbReference>
<evidence type="ECO:0000256" key="11">
    <source>
        <dbReference type="ARBA" id="ARBA00023136"/>
    </source>
</evidence>
<dbReference type="PROSITE" id="PS01312">
    <property type="entry name" value="SECA"/>
    <property type="match status" value="1"/>
</dbReference>
<dbReference type="PRINTS" id="PR00906">
    <property type="entry name" value="SECA"/>
</dbReference>
<dbReference type="AlphaFoldDB" id="A0A9J6QUS1"/>
<evidence type="ECO:0000256" key="9">
    <source>
        <dbReference type="ARBA" id="ARBA00022967"/>
    </source>
</evidence>
<name>A0A9J6QUS1_9FIRM</name>
<dbReference type="PROSITE" id="PS51192">
    <property type="entry name" value="HELICASE_ATP_BIND_1"/>
    <property type="match status" value="1"/>
</dbReference>
<accession>A0A9J6QUS1</accession>
<evidence type="ECO:0000256" key="7">
    <source>
        <dbReference type="ARBA" id="ARBA00022840"/>
    </source>
</evidence>
<evidence type="ECO:0000256" key="3">
    <source>
        <dbReference type="ARBA" id="ARBA00022448"/>
    </source>
</evidence>
<protein>
    <recommendedName>
        <fullName evidence="12">Protein translocase subunit SecA</fullName>
        <ecNumber evidence="12">7.4.2.8</ecNumber>
    </recommendedName>
</protein>
<dbReference type="SMART" id="SM00958">
    <property type="entry name" value="SecA_PP_bind"/>
    <property type="match status" value="1"/>
</dbReference>
<keyword evidence="7 12" id="KW-0067">ATP-binding</keyword>
<dbReference type="InterPro" id="IPR027417">
    <property type="entry name" value="P-loop_NTPase"/>
</dbReference>
<dbReference type="HAMAP" id="MF_01382">
    <property type="entry name" value="SecA"/>
    <property type="match status" value="1"/>
</dbReference>
<evidence type="ECO:0000256" key="6">
    <source>
        <dbReference type="ARBA" id="ARBA00022741"/>
    </source>
</evidence>
<dbReference type="Pfam" id="PF07517">
    <property type="entry name" value="SecA_DEAD"/>
    <property type="match status" value="1"/>
</dbReference>
<dbReference type="GO" id="GO:0006605">
    <property type="term" value="P:protein targeting"/>
    <property type="evidence" value="ECO:0007669"/>
    <property type="project" value="UniProtKB-UniRule"/>
</dbReference>
<evidence type="ECO:0000313" key="17">
    <source>
        <dbReference type="Proteomes" id="UP001065549"/>
    </source>
</evidence>
<dbReference type="RefSeq" id="WP_269478569.1">
    <property type="nucleotide sequence ID" value="NZ_JAOSHN010000004.1"/>
</dbReference>
<keyword evidence="9 12" id="KW-1278">Translocase</keyword>
<dbReference type="CDD" id="cd17928">
    <property type="entry name" value="DEXDc_SecA"/>
    <property type="match status" value="1"/>
</dbReference>
<keyword evidence="17" id="KW-1185">Reference proteome</keyword>
<dbReference type="SMART" id="SM00957">
    <property type="entry name" value="SecA_DEAD"/>
    <property type="match status" value="1"/>
</dbReference>
<dbReference type="InterPro" id="IPR000185">
    <property type="entry name" value="SecA"/>
</dbReference>